<reference evidence="2" key="1">
    <citation type="journal article" date="2022" name="Int. J. Mol. Sci.">
        <title>Draft Genome of Tanacetum Coccineum: Genomic Comparison of Closely Related Tanacetum-Family Plants.</title>
        <authorList>
            <person name="Yamashiro T."/>
            <person name="Shiraishi A."/>
            <person name="Nakayama K."/>
            <person name="Satake H."/>
        </authorList>
    </citation>
    <scope>NUCLEOTIDE SEQUENCE</scope>
</reference>
<reference evidence="2" key="2">
    <citation type="submission" date="2022-01" db="EMBL/GenBank/DDBJ databases">
        <authorList>
            <person name="Yamashiro T."/>
            <person name="Shiraishi A."/>
            <person name="Satake H."/>
            <person name="Nakayama K."/>
        </authorList>
    </citation>
    <scope>NUCLEOTIDE SEQUENCE</scope>
</reference>
<sequence length="71" mass="7874">MKYVQLMSLSMTLVKRYDNPESVCESYMPAAPSELPNSILLTVPKPLEKLKPHAPSTTQSPGETLCPKSIR</sequence>
<evidence type="ECO:0000256" key="1">
    <source>
        <dbReference type="SAM" id="MobiDB-lite"/>
    </source>
</evidence>
<protein>
    <submittedName>
        <fullName evidence="2">Uncharacterized protein</fullName>
    </submittedName>
</protein>
<dbReference type="Proteomes" id="UP001151760">
    <property type="component" value="Unassembled WGS sequence"/>
</dbReference>
<gene>
    <name evidence="2" type="ORF">Tco_1080752</name>
</gene>
<dbReference type="EMBL" id="BQNB010020060">
    <property type="protein sequence ID" value="GJT91907.1"/>
    <property type="molecule type" value="Genomic_DNA"/>
</dbReference>
<comment type="caution">
    <text evidence="2">The sequence shown here is derived from an EMBL/GenBank/DDBJ whole genome shotgun (WGS) entry which is preliminary data.</text>
</comment>
<evidence type="ECO:0000313" key="2">
    <source>
        <dbReference type="EMBL" id="GJT91907.1"/>
    </source>
</evidence>
<name>A0ABQ5HVK8_9ASTR</name>
<proteinExistence type="predicted"/>
<feature type="region of interest" description="Disordered" evidence="1">
    <location>
        <begin position="49"/>
        <end position="71"/>
    </location>
</feature>
<organism evidence="2 3">
    <name type="scientific">Tanacetum coccineum</name>
    <dbReference type="NCBI Taxonomy" id="301880"/>
    <lineage>
        <taxon>Eukaryota</taxon>
        <taxon>Viridiplantae</taxon>
        <taxon>Streptophyta</taxon>
        <taxon>Embryophyta</taxon>
        <taxon>Tracheophyta</taxon>
        <taxon>Spermatophyta</taxon>
        <taxon>Magnoliopsida</taxon>
        <taxon>eudicotyledons</taxon>
        <taxon>Gunneridae</taxon>
        <taxon>Pentapetalae</taxon>
        <taxon>asterids</taxon>
        <taxon>campanulids</taxon>
        <taxon>Asterales</taxon>
        <taxon>Asteraceae</taxon>
        <taxon>Asteroideae</taxon>
        <taxon>Anthemideae</taxon>
        <taxon>Anthemidinae</taxon>
        <taxon>Tanacetum</taxon>
    </lineage>
</organism>
<keyword evidence="3" id="KW-1185">Reference proteome</keyword>
<evidence type="ECO:0000313" key="3">
    <source>
        <dbReference type="Proteomes" id="UP001151760"/>
    </source>
</evidence>
<accession>A0ABQ5HVK8</accession>